<accession>A0A183MHF7</accession>
<organism evidence="1 2">
    <name type="scientific">Schistosoma margrebowiei</name>
    <dbReference type="NCBI Taxonomy" id="48269"/>
    <lineage>
        <taxon>Eukaryota</taxon>
        <taxon>Metazoa</taxon>
        <taxon>Spiralia</taxon>
        <taxon>Lophotrochozoa</taxon>
        <taxon>Platyhelminthes</taxon>
        <taxon>Trematoda</taxon>
        <taxon>Digenea</taxon>
        <taxon>Strigeidida</taxon>
        <taxon>Schistosomatoidea</taxon>
        <taxon>Schistosomatidae</taxon>
        <taxon>Schistosoma</taxon>
    </lineage>
</organism>
<dbReference type="Proteomes" id="UP000277204">
    <property type="component" value="Unassembled WGS sequence"/>
</dbReference>
<evidence type="ECO:0000313" key="1">
    <source>
        <dbReference type="EMBL" id="VDP18401.1"/>
    </source>
</evidence>
<dbReference type="AlphaFoldDB" id="A0A183MHF7"/>
<evidence type="ECO:0000313" key="2">
    <source>
        <dbReference type="Proteomes" id="UP000277204"/>
    </source>
</evidence>
<gene>
    <name evidence="1" type="ORF">SMRZ_LOCUS15482</name>
</gene>
<name>A0A183MHF7_9TREM</name>
<proteinExistence type="predicted"/>
<keyword evidence="2" id="KW-1185">Reference proteome</keyword>
<reference evidence="1 2" key="1">
    <citation type="submission" date="2018-11" db="EMBL/GenBank/DDBJ databases">
        <authorList>
            <consortium name="Pathogen Informatics"/>
        </authorList>
    </citation>
    <scope>NUCLEOTIDE SEQUENCE [LARGE SCALE GENOMIC DNA]</scope>
    <source>
        <strain evidence="1 2">Zambia</strain>
    </source>
</reference>
<sequence>MVVGGSQQETLEQSYLRLTAIDQSLVRISASCEHYRDIGLIHNFYRQKWIIASSGIQDARFVLFETLHLDEPSSQNRCSLSVPVSKVYLMSSRKCYSVSL</sequence>
<dbReference type="EMBL" id="UZAI01016942">
    <property type="protein sequence ID" value="VDP18401.1"/>
    <property type="molecule type" value="Genomic_DNA"/>
</dbReference>
<protein>
    <submittedName>
        <fullName evidence="1">Uncharacterized protein</fullName>
    </submittedName>
</protein>